<dbReference type="Proteomes" id="UP001524642">
    <property type="component" value="Unassembled WGS sequence"/>
</dbReference>
<dbReference type="Pfam" id="PF00512">
    <property type="entry name" value="HisKA"/>
    <property type="match status" value="1"/>
</dbReference>
<dbReference type="InterPro" id="IPR000700">
    <property type="entry name" value="PAS-assoc_C"/>
</dbReference>
<dbReference type="EMBL" id="JANJOU010000011">
    <property type="protein sequence ID" value="MCR0983295.1"/>
    <property type="molecule type" value="Genomic_DNA"/>
</dbReference>
<dbReference type="PROSITE" id="PS50110">
    <property type="entry name" value="RESPONSE_REGULATORY"/>
    <property type="match status" value="1"/>
</dbReference>
<dbReference type="Pfam" id="PF02518">
    <property type="entry name" value="HATPase_c"/>
    <property type="match status" value="1"/>
</dbReference>
<feature type="domain" description="Histidine kinase" evidence="6">
    <location>
        <begin position="333"/>
        <end position="557"/>
    </location>
</feature>
<dbReference type="SMART" id="SM00388">
    <property type="entry name" value="HisKA"/>
    <property type="match status" value="1"/>
</dbReference>
<dbReference type="SUPFAM" id="SSF55785">
    <property type="entry name" value="PYP-like sensor domain (PAS domain)"/>
    <property type="match status" value="2"/>
</dbReference>
<dbReference type="SUPFAM" id="SSF47384">
    <property type="entry name" value="Homodimeric domain of signal transducing histidine kinase"/>
    <property type="match status" value="1"/>
</dbReference>
<dbReference type="InterPro" id="IPR001789">
    <property type="entry name" value="Sig_transdc_resp-reg_receiver"/>
</dbReference>
<dbReference type="SMART" id="SM00387">
    <property type="entry name" value="HATPase_c"/>
    <property type="match status" value="1"/>
</dbReference>
<dbReference type="CDD" id="cd16919">
    <property type="entry name" value="HATPase_CckA-like"/>
    <property type="match status" value="1"/>
</dbReference>
<evidence type="ECO:0000256" key="3">
    <source>
        <dbReference type="ARBA" id="ARBA00022553"/>
    </source>
</evidence>
<dbReference type="InterPro" id="IPR035965">
    <property type="entry name" value="PAS-like_dom_sf"/>
</dbReference>
<dbReference type="InterPro" id="IPR005467">
    <property type="entry name" value="His_kinase_dom"/>
</dbReference>
<feature type="domain" description="PAS" evidence="8">
    <location>
        <begin position="209"/>
        <end position="264"/>
    </location>
</feature>
<dbReference type="Gene3D" id="3.30.565.10">
    <property type="entry name" value="Histidine kinase-like ATPase, C-terminal domain"/>
    <property type="match status" value="1"/>
</dbReference>
<dbReference type="CDD" id="cd00130">
    <property type="entry name" value="PAS"/>
    <property type="match status" value="1"/>
</dbReference>
<dbReference type="SUPFAM" id="SSF55874">
    <property type="entry name" value="ATPase domain of HSP90 chaperone/DNA topoisomerase II/histidine kinase"/>
    <property type="match status" value="1"/>
</dbReference>
<dbReference type="PRINTS" id="PR00344">
    <property type="entry name" value="BCTRLSENSOR"/>
</dbReference>
<dbReference type="Pfam" id="PF08448">
    <property type="entry name" value="PAS_4"/>
    <property type="match status" value="1"/>
</dbReference>
<keyword evidence="11" id="KW-1185">Reference proteome</keyword>
<dbReference type="PROSITE" id="PS50113">
    <property type="entry name" value="PAC"/>
    <property type="match status" value="1"/>
</dbReference>
<evidence type="ECO:0000256" key="4">
    <source>
        <dbReference type="PROSITE-ProRule" id="PRU00169"/>
    </source>
</evidence>
<organism evidence="10 11">
    <name type="scientific">Roseomonas populi</name>
    <dbReference type="NCBI Taxonomy" id="3121582"/>
    <lineage>
        <taxon>Bacteria</taxon>
        <taxon>Pseudomonadati</taxon>
        <taxon>Pseudomonadota</taxon>
        <taxon>Alphaproteobacteria</taxon>
        <taxon>Acetobacterales</taxon>
        <taxon>Roseomonadaceae</taxon>
        <taxon>Roseomonas</taxon>
    </lineage>
</organism>
<dbReference type="Pfam" id="PF08447">
    <property type="entry name" value="PAS_3"/>
    <property type="match status" value="1"/>
</dbReference>
<dbReference type="InterPro" id="IPR011006">
    <property type="entry name" value="CheY-like_superfamily"/>
</dbReference>
<dbReference type="RefSeq" id="WP_257716964.1">
    <property type="nucleotide sequence ID" value="NZ_JANJOU010000011.1"/>
</dbReference>
<gene>
    <name evidence="10" type="ORF">NRP21_14665</name>
</gene>
<feature type="domain" description="Response regulatory" evidence="7">
    <location>
        <begin position="580"/>
        <end position="696"/>
    </location>
</feature>
<dbReference type="InterPro" id="IPR001610">
    <property type="entry name" value="PAC"/>
</dbReference>
<protein>
    <recommendedName>
        <fullName evidence="2">histidine kinase</fullName>
        <ecNumber evidence="2">2.7.13.3</ecNumber>
    </recommendedName>
</protein>
<dbReference type="CDD" id="cd00082">
    <property type="entry name" value="HisKA"/>
    <property type="match status" value="1"/>
</dbReference>
<evidence type="ECO:0000259" key="7">
    <source>
        <dbReference type="PROSITE" id="PS50110"/>
    </source>
</evidence>
<dbReference type="InterPro" id="IPR036890">
    <property type="entry name" value="HATPase_C_sf"/>
</dbReference>
<feature type="coiled-coil region" evidence="5">
    <location>
        <begin position="166"/>
        <end position="200"/>
    </location>
</feature>
<evidence type="ECO:0000313" key="10">
    <source>
        <dbReference type="EMBL" id="MCR0983295.1"/>
    </source>
</evidence>
<dbReference type="SUPFAM" id="SSF52172">
    <property type="entry name" value="CheY-like"/>
    <property type="match status" value="1"/>
</dbReference>
<dbReference type="NCBIfam" id="TIGR00229">
    <property type="entry name" value="sensory_box"/>
    <property type="match status" value="2"/>
</dbReference>
<dbReference type="SMART" id="SM00448">
    <property type="entry name" value="REC"/>
    <property type="match status" value="1"/>
</dbReference>
<keyword evidence="3 4" id="KW-0597">Phosphoprotein</keyword>
<dbReference type="PROSITE" id="PS50112">
    <property type="entry name" value="PAS"/>
    <property type="match status" value="1"/>
</dbReference>
<dbReference type="InterPro" id="IPR013655">
    <property type="entry name" value="PAS_fold_3"/>
</dbReference>
<comment type="catalytic activity">
    <reaction evidence="1">
        <text>ATP + protein L-histidine = ADP + protein N-phospho-L-histidine.</text>
        <dbReference type="EC" id="2.7.13.3"/>
    </reaction>
</comment>
<reference evidence="10 11" key="1">
    <citation type="submission" date="2022-06" db="EMBL/GenBank/DDBJ databases">
        <title>Roseomonas CN29.</title>
        <authorList>
            <person name="Cheng Y."/>
            <person name="He X."/>
        </authorList>
    </citation>
    <scope>NUCLEOTIDE SEQUENCE [LARGE SCALE GENOMIC DNA]</scope>
    <source>
        <strain evidence="10 11">CN29</strain>
    </source>
</reference>
<dbReference type="InterPro" id="IPR003594">
    <property type="entry name" value="HATPase_dom"/>
</dbReference>
<dbReference type="Gene3D" id="3.40.50.2300">
    <property type="match status" value="1"/>
</dbReference>
<feature type="coiled-coil region" evidence="5">
    <location>
        <begin position="300"/>
        <end position="327"/>
    </location>
</feature>
<dbReference type="InterPro" id="IPR013656">
    <property type="entry name" value="PAS_4"/>
</dbReference>
<evidence type="ECO:0000313" key="11">
    <source>
        <dbReference type="Proteomes" id="UP001524642"/>
    </source>
</evidence>
<keyword evidence="5" id="KW-0175">Coiled coil</keyword>
<dbReference type="PANTHER" id="PTHR43065:SF42">
    <property type="entry name" value="TWO-COMPONENT SENSOR PPRA"/>
    <property type="match status" value="1"/>
</dbReference>
<dbReference type="Pfam" id="PF00072">
    <property type="entry name" value="Response_reg"/>
    <property type="match status" value="1"/>
</dbReference>
<evidence type="ECO:0000256" key="2">
    <source>
        <dbReference type="ARBA" id="ARBA00012438"/>
    </source>
</evidence>
<dbReference type="InterPro" id="IPR036097">
    <property type="entry name" value="HisK_dim/P_sf"/>
</dbReference>
<dbReference type="InterPro" id="IPR003661">
    <property type="entry name" value="HisK_dim/P_dom"/>
</dbReference>
<evidence type="ECO:0000259" key="6">
    <source>
        <dbReference type="PROSITE" id="PS50109"/>
    </source>
</evidence>
<sequence>MEPIGDPQDVAEREGPTFLASGGELGRLIAGYDWAATSLGPTEVWPAHLRTTVGLLLRSPVPIVTLWGEDGIMIYNDAYSVFAGGRHPRLLGSKVREGWPEVADFNDNVMKVGLAGGTLAYRDQELTLHRHGRPEQVWMNLDYSPIPGEDGQPAGVIAIVVETTGKVRAEAELRVTAGALAELNAELEQRVEERTRERDRMWRLSTDVMLVADFNARIEAVNPAWTALLGWGEGELLGQDFLALIHPDDLAATLREVGNLSSGRTTLRFENRYRQKDGTYRWLSWTAVPDERFIHAVGRDIQAEKEAAEALRRAEEALRQSQKMEAVGQLTGGIAHDFNNLLTGITGSLELLRSRLAQGRLTDLDRYITTAHGAAGRAAALTHRLLAFARRQTLDPKPTNVNRLISGMEELIRRTVGPEITVEVVGSAGLWTVLVDPNQLESALLNLCINARDAMPDGGRITIETANKWLDDRAGHERDLPPGQYLSLCVTDTGTGMTPEVIGRAFDPFFTTKPIGQGTGLGLSMIYGFVRQSGGQVRIYSELGQGTTMCLYLPRHHGAEELADHAAALASAPRAERGETVLVVDDEPTVRMLVTEVLEDLGYTAIEAADGTAGLRVLRSDARIDLLVTDVGLPGGMNGRQLADAARELRPGLRILFITGYAENATVGHGLLEPGMHVLTKPFAMEALTTRIRDLIEDGA</sequence>
<evidence type="ECO:0000259" key="8">
    <source>
        <dbReference type="PROSITE" id="PS50112"/>
    </source>
</evidence>
<evidence type="ECO:0000259" key="9">
    <source>
        <dbReference type="PROSITE" id="PS50113"/>
    </source>
</evidence>
<comment type="caution">
    <text evidence="10">The sequence shown here is derived from an EMBL/GenBank/DDBJ whole genome shotgun (WGS) entry which is preliminary data.</text>
</comment>
<dbReference type="Gene3D" id="1.10.287.130">
    <property type="match status" value="1"/>
</dbReference>
<dbReference type="InterPro" id="IPR000014">
    <property type="entry name" value="PAS"/>
</dbReference>
<evidence type="ECO:0000256" key="5">
    <source>
        <dbReference type="SAM" id="Coils"/>
    </source>
</evidence>
<dbReference type="SMART" id="SM00091">
    <property type="entry name" value="PAS"/>
    <property type="match status" value="1"/>
</dbReference>
<dbReference type="EC" id="2.7.13.3" evidence="2"/>
<dbReference type="PROSITE" id="PS50109">
    <property type="entry name" value="HIS_KIN"/>
    <property type="match status" value="1"/>
</dbReference>
<feature type="domain" description="PAC" evidence="9">
    <location>
        <begin position="122"/>
        <end position="175"/>
    </location>
</feature>
<feature type="modified residue" description="4-aspartylphosphate" evidence="4">
    <location>
        <position position="630"/>
    </location>
</feature>
<dbReference type="SMART" id="SM00086">
    <property type="entry name" value="PAC"/>
    <property type="match status" value="2"/>
</dbReference>
<dbReference type="Gene3D" id="3.30.450.20">
    <property type="entry name" value="PAS domain"/>
    <property type="match status" value="2"/>
</dbReference>
<dbReference type="PANTHER" id="PTHR43065">
    <property type="entry name" value="SENSOR HISTIDINE KINASE"/>
    <property type="match status" value="1"/>
</dbReference>
<evidence type="ECO:0000256" key="1">
    <source>
        <dbReference type="ARBA" id="ARBA00000085"/>
    </source>
</evidence>
<accession>A0ABT1X5A7</accession>
<dbReference type="InterPro" id="IPR004358">
    <property type="entry name" value="Sig_transdc_His_kin-like_C"/>
</dbReference>
<proteinExistence type="predicted"/>
<dbReference type="CDD" id="cd18161">
    <property type="entry name" value="REC_hyHK_blue-like"/>
    <property type="match status" value="1"/>
</dbReference>
<name>A0ABT1X5A7_9PROT</name>